<keyword evidence="3 5" id="KW-0418">Kinase</keyword>
<accession>A0AAE3AAD9</accession>
<evidence type="ECO:0000256" key="2">
    <source>
        <dbReference type="ARBA" id="ARBA00022679"/>
    </source>
</evidence>
<dbReference type="GO" id="GO:0016301">
    <property type="term" value="F:kinase activity"/>
    <property type="evidence" value="ECO:0007669"/>
    <property type="project" value="UniProtKB-KW"/>
</dbReference>
<reference evidence="5 6" key="1">
    <citation type="submission" date="2021-10" db="EMBL/GenBank/DDBJ databases">
        <title>Anaerobic single-cell dispensing facilitates the cultivation of human gut bacteria.</title>
        <authorList>
            <person name="Afrizal A."/>
        </authorList>
    </citation>
    <scope>NUCLEOTIDE SEQUENCE [LARGE SCALE GENOMIC DNA]</scope>
    <source>
        <strain evidence="5 6">CLA-AA-H276</strain>
    </source>
</reference>
<protein>
    <submittedName>
        <fullName evidence="5">PfkB family carbohydrate kinase</fullName>
    </submittedName>
</protein>
<comment type="caution">
    <text evidence="5">The sequence shown here is derived from an EMBL/GenBank/DDBJ whole genome shotgun (WGS) entry which is preliminary data.</text>
</comment>
<comment type="similarity">
    <text evidence="1">Belongs to the carbohydrate kinase PfkB family.</text>
</comment>
<dbReference type="EMBL" id="JAJEPS010000007">
    <property type="protein sequence ID" value="MCC2126341.1"/>
    <property type="molecule type" value="Genomic_DNA"/>
</dbReference>
<evidence type="ECO:0000313" key="6">
    <source>
        <dbReference type="Proteomes" id="UP001198220"/>
    </source>
</evidence>
<dbReference type="SUPFAM" id="SSF53613">
    <property type="entry name" value="Ribokinase-like"/>
    <property type="match status" value="1"/>
</dbReference>
<evidence type="ECO:0000256" key="1">
    <source>
        <dbReference type="ARBA" id="ARBA00010688"/>
    </source>
</evidence>
<dbReference type="PANTHER" id="PTHR43085:SF41">
    <property type="entry name" value="FRUCTOSELYSINE 6-KINASE"/>
    <property type="match status" value="1"/>
</dbReference>
<sequence>MAKLLGLGDNVIDCNYTRRVRYPGGNCVNFAVFGKQIGNETAYVGKIANDQWGRMLLKVLQEEGIDCSKCIIEDGETGICGIHLQDGDRVIVDENDAGLVKANPLVITEDLLNYIKKFDLVHSSCYSYIEEELIKIKNAGIPVLYDFSDEWTDDKLQSICKNINIAFFSGKDLDEECLKDYLVKCVDSYGCYLAITTIGGRGAIVYNGRKFYRKLPYNFAGGVIDTTGAGDSWITGFISSYIDNMKKMEILKKNSPDNFLSQSDVEDFEDHVIEQSMCLGNLLARRNCLVEGSFGKGSPF</sequence>
<dbReference type="Pfam" id="PF00294">
    <property type="entry name" value="PfkB"/>
    <property type="match status" value="1"/>
</dbReference>
<evidence type="ECO:0000313" key="5">
    <source>
        <dbReference type="EMBL" id="MCC2126341.1"/>
    </source>
</evidence>
<dbReference type="InterPro" id="IPR050306">
    <property type="entry name" value="PfkB_Carbo_kinase"/>
</dbReference>
<name>A0AAE3AAD9_9FIRM</name>
<dbReference type="InterPro" id="IPR011611">
    <property type="entry name" value="PfkB_dom"/>
</dbReference>
<keyword evidence="2" id="KW-0808">Transferase</keyword>
<dbReference type="Gene3D" id="3.40.1190.20">
    <property type="match status" value="1"/>
</dbReference>
<dbReference type="Proteomes" id="UP001198220">
    <property type="component" value="Unassembled WGS sequence"/>
</dbReference>
<feature type="domain" description="Carbohydrate kinase PfkB" evidence="4">
    <location>
        <begin position="19"/>
        <end position="251"/>
    </location>
</feature>
<dbReference type="PANTHER" id="PTHR43085">
    <property type="entry name" value="HEXOKINASE FAMILY MEMBER"/>
    <property type="match status" value="1"/>
</dbReference>
<proteinExistence type="inferred from homology"/>
<evidence type="ECO:0000259" key="4">
    <source>
        <dbReference type="Pfam" id="PF00294"/>
    </source>
</evidence>
<dbReference type="InterPro" id="IPR029056">
    <property type="entry name" value="Ribokinase-like"/>
</dbReference>
<keyword evidence="6" id="KW-1185">Reference proteome</keyword>
<dbReference type="RefSeq" id="WP_308459441.1">
    <property type="nucleotide sequence ID" value="NZ_JAJEPS010000007.1"/>
</dbReference>
<gene>
    <name evidence="5" type="ORF">LKD36_09115</name>
</gene>
<evidence type="ECO:0000256" key="3">
    <source>
        <dbReference type="ARBA" id="ARBA00022777"/>
    </source>
</evidence>
<organism evidence="5 6">
    <name type="scientific">Hominiventricola filiformis</name>
    <dbReference type="NCBI Taxonomy" id="2885352"/>
    <lineage>
        <taxon>Bacteria</taxon>
        <taxon>Bacillati</taxon>
        <taxon>Bacillota</taxon>
        <taxon>Clostridia</taxon>
        <taxon>Lachnospirales</taxon>
        <taxon>Lachnospiraceae</taxon>
        <taxon>Hominiventricola</taxon>
    </lineage>
</organism>
<dbReference type="AlphaFoldDB" id="A0AAE3AAD9"/>